<feature type="signal peptide" evidence="1">
    <location>
        <begin position="1"/>
        <end position="25"/>
    </location>
</feature>
<evidence type="ECO:0000313" key="2">
    <source>
        <dbReference type="EMBL" id="MDD1780014.1"/>
    </source>
</evidence>
<accession>A0ABT5QH89</accession>
<keyword evidence="1" id="KW-0732">Signal</keyword>
<proteinExistence type="predicted"/>
<dbReference type="EMBL" id="JAJUBB010000001">
    <property type="protein sequence ID" value="MDD1780014.1"/>
    <property type="molecule type" value="Genomic_DNA"/>
</dbReference>
<dbReference type="Proteomes" id="UP001149821">
    <property type="component" value="Unassembled WGS sequence"/>
</dbReference>
<dbReference type="RefSeq" id="WP_274139893.1">
    <property type="nucleotide sequence ID" value="NZ_JAJUBB010000001.1"/>
</dbReference>
<name>A0ABT5QH89_9GAMM</name>
<keyword evidence="3" id="KW-1185">Reference proteome</keyword>
<comment type="caution">
    <text evidence="2">The sequence shown here is derived from an EMBL/GenBank/DDBJ whole genome shotgun (WGS) entry which is preliminary data.</text>
</comment>
<reference evidence="2" key="1">
    <citation type="submission" date="2021-12" db="EMBL/GenBank/DDBJ databases">
        <title>Enterovibrio ZSDZ35 sp. nov. and Enterovibrio ZSDZ42 sp. nov., isolated from coastal seawater in Qingdao.</title>
        <authorList>
            <person name="Zhang P."/>
        </authorList>
    </citation>
    <scope>NUCLEOTIDE SEQUENCE</scope>
    <source>
        <strain evidence="2">ZSDZ35</strain>
    </source>
</reference>
<organism evidence="2 3">
    <name type="scientific">Enterovibrio qingdaonensis</name>
    <dbReference type="NCBI Taxonomy" id="2899818"/>
    <lineage>
        <taxon>Bacteria</taxon>
        <taxon>Pseudomonadati</taxon>
        <taxon>Pseudomonadota</taxon>
        <taxon>Gammaproteobacteria</taxon>
        <taxon>Vibrionales</taxon>
        <taxon>Vibrionaceae</taxon>
        <taxon>Enterovibrio</taxon>
    </lineage>
</organism>
<gene>
    <name evidence="2" type="ORF">LRP49_02275</name>
</gene>
<feature type="chain" id="PRO_5047412692" evidence="1">
    <location>
        <begin position="26"/>
        <end position="125"/>
    </location>
</feature>
<protein>
    <submittedName>
        <fullName evidence="2">Uncharacterized protein</fullName>
    </submittedName>
</protein>
<sequence length="125" mass="13389">MKKVGLGYTLLGALCLSSMTFSAVAGVGLEEGKVTFYNVHNDAVYIGLEGTTACKHSVSSEKRTHKLVIEDPATNAVSAITSSHMMQVLYDSFISGSTVKLLYTDRPHSYSYCTINSVSISSPSN</sequence>
<evidence type="ECO:0000256" key="1">
    <source>
        <dbReference type="SAM" id="SignalP"/>
    </source>
</evidence>
<evidence type="ECO:0000313" key="3">
    <source>
        <dbReference type="Proteomes" id="UP001149821"/>
    </source>
</evidence>